<evidence type="ECO:0000256" key="1">
    <source>
        <dbReference type="SAM" id="MobiDB-lite"/>
    </source>
</evidence>
<dbReference type="KEGG" id="ehx:EMIHUDRAFT_350197"/>
<dbReference type="GeneID" id="17260876"/>
<feature type="region of interest" description="Disordered" evidence="1">
    <location>
        <begin position="88"/>
        <end position="115"/>
    </location>
</feature>
<reference evidence="3" key="1">
    <citation type="journal article" date="2013" name="Nature">
        <title>Pan genome of the phytoplankton Emiliania underpins its global distribution.</title>
        <authorList>
            <person name="Read B.A."/>
            <person name="Kegel J."/>
            <person name="Klute M.J."/>
            <person name="Kuo A."/>
            <person name="Lefebvre S.C."/>
            <person name="Maumus F."/>
            <person name="Mayer C."/>
            <person name="Miller J."/>
            <person name="Monier A."/>
            <person name="Salamov A."/>
            <person name="Young J."/>
            <person name="Aguilar M."/>
            <person name="Claverie J.M."/>
            <person name="Frickenhaus S."/>
            <person name="Gonzalez K."/>
            <person name="Herman E.K."/>
            <person name="Lin Y.C."/>
            <person name="Napier J."/>
            <person name="Ogata H."/>
            <person name="Sarno A.F."/>
            <person name="Shmutz J."/>
            <person name="Schroeder D."/>
            <person name="de Vargas C."/>
            <person name="Verret F."/>
            <person name="von Dassow P."/>
            <person name="Valentin K."/>
            <person name="Van de Peer Y."/>
            <person name="Wheeler G."/>
            <person name="Dacks J.B."/>
            <person name="Delwiche C.F."/>
            <person name="Dyhrman S.T."/>
            <person name="Glockner G."/>
            <person name="John U."/>
            <person name="Richards T."/>
            <person name="Worden A.Z."/>
            <person name="Zhang X."/>
            <person name="Grigoriev I.V."/>
            <person name="Allen A.E."/>
            <person name="Bidle K."/>
            <person name="Borodovsky M."/>
            <person name="Bowler C."/>
            <person name="Brownlee C."/>
            <person name="Cock J.M."/>
            <person name="Elias M."/>
            <person name="Gladyshev V.N."/>
            <person name="Groth M."/>
            <person name="Guda C."/>
            <person name="Hadaegh A."/>
            <person name="Iglesias-Rodriguez M.D."/>
            <person name="Jenkins J."/>
            <person name="Jones B.M."/>
            <person name="Lawson T."/>
            <person name="Leese F."/>
            <person name="Lindquist E."/>
            <person name="Lobanov A."/>
            <person name="Lomsadze A."/>
            <person name="Malik S.B."/>
            <person name="Marsh M.E."/>
            <person name="Mackinder L."/>
            <person name="Mock T."/>
            <person name="Mueller-Roeber B."/>
            <person name="Pagarete A."/>
            <person name="Parker M."/>
            <person name="Probert I."/>
            <person name="Quesneville H."/>
            <person name="Raines C."/>
            <person name="Rensing S.A."/>
            <person name="Riano-Pachon D.M."/>
            <person name="Richier S."/>
            <person name="Rokitta S."/>
            <person name="Shiraiwa Y."/>
            <person name="Soanes D.M."/>
            <person name="van der Giezen M."/>
            <person name="Wahlund T.M."/>
            <person name="Williams B."/>
            <person name="Wilson W."/>
            <person name="Wolfe G."/>
            <person name="Wurch L.L."/>
        </authorList>
    </citation>
    <scope>NUCLEOTIDE SEQUENCE</scope>
</reference>
<keyword evidence="3" id="KW-1185">Reference proteome</keyword>
<evidence type="ECO:0000313" key="2">
    <source>
        <dbReference type="EnsemblProtists" id="EOD14591"/>
    </source>
</evidence>
<name>A0A0D3ITK6_EMIH1</name>
<dbReference type="RefSeq" id="XP_005767020.1">
    <property type="nucleotide sequence ID" value="XM_005766963.1"/>
</dbReference>
<accession>A0A0D3ITK6</accession>
<dbReference type="Proteomes" id="UP000013827">
    <property type="component" value="Unassembled WGS sequence"/>
</dbReference>
<dbReference type="PaxDb" id="2903-EOD14591"/>
<dbReference type="AlphaFoldDB" id="A0A0D3ITK6"/>
<evidence type="ECO:0000313" key="3">
    <source>
        <dbReference type="Proteomes" id="UP000013827"/>
    </source>
</evidence>
<proteinExistence type="predicted"/>
<organism evidence="2 3">
    <name type="scientific">Emiliania huxleyi (strain CCMP1516)</name>
    <dbReference type="NCBI Taxonomy" id="280463"/>
    <lineage>
        <taxon>Eukaryota</taxon>
        <taxon>Haptista</taxon>
        <taxon>Haptophyta</taxon>
        <taxon>Prymnesiophyceae</taxon>
        <taxon>Isochrysidales</taxon>
        <taxon>Noelaerhabdaceae</taxon>
        <taxon>Emiliania</taxon>
    </lineage>
</organism>
<reference evidence="2" key="2">
    <citation type="submission" date="2024-10" db="UniProtKB">
        <authorList>
            <consortium name="EnsemblProtists"/>
        </authorList>
    </citation>
    <scope>IDENTIFICATION</scope>
</reference>
<feature type="region of interest" description="Disordered" evidence="1">
    <location>
        <begin position="33"/>
        <end position="75"/>
    </location>
</feature>
<protein>
    <submittedName>
        <fullName evidence="2">Uncharacterized protein</fullName>
    </submittedName>
</protein>
<dbReference type="HOGENOM" id="CLU_2115291_0_0_1"/>
<dbReference type="EnsemblProtists" id="EOD14591">
    <property type="protein sequence ID" value="EOD14591"/>
    <property type="gene ID" value="EMIHUDRAFT_350197"/>
</dbReference>
<feature type="compositionally biased region" description="Basic and acidic residues" evidence="1">
    <location>
        <begin position="44"/>
        <end position="53"/>
    </location>
</feature>
<sequence length="115" mass="12253">MCSDFCCPKDRLHPPPPPVTGCELDGHAAVCKARAHTHTPATTQEHHRDKRPTETLPRPSRHATGTEAEGALGWAGPCAGLRGRACRASMTRPGHVHRQTDGAEAGTPRPEPSPS</sequence>